<evidence type="ECO:0000313" key="2">
    <source>
        <dbReference type="EMBL" id="KAK3765942.1"/>
    </source>
</evidence>
<reference evidence="2" key="1">
    <citation type="journal article" date="2023" name="G3 (Bethesda)">
        <title>A reference genome for the long-term kleptoplast-retaining sea slug Elysia crispata morphotype clarki.</title>
        <authorList>
            <person name="Eastman K.E."/>
            <person name="Pendleton A.L."/>
            <person name="Shaikh M.A."/>
            <person name="Suttiyut T."/>
            <person name="Ogas R."/>
            <person name="Tomko P."/>
            <person name="Gavelis G."/>
            <person name="Widhalm J.R."/>
            <person name="Wisecaver J.H."/>
        </authorList>
    </citation>
    <scope>NUCLEOTIDE SEQUENCE</scope>
    <source>
        <strain evidence="2">ECLA1</strain>
    </source>
</reference>
<sequence length="131" mass="14930">MQKIRTALRRKKKDPVPFKACYLLQSKSSQLSFQKQSACGGQVAETDRHLDQIAGHVNRIPSPSVDRYARDCSIQYCRTHGSQPHKSNDCAVKEAISGFCQLIERTSDMGLRSDRRLMRDHSSPHPKYEVK</sequence>
<evidence type="ECO:0000313" key="3">
    <source>
        <dbReference type="Proteomes" id="UP001283361"/>
    </source>
</evidence>
<protein>
    <submittedName>
        <fullName evidence="2">Uncharacterized protein</fullName>
    </submittedName>
</protein>
<organism evidence="2 3">
    <name type="scientific">Elysia crispata</name>
    <name type="common">lettuce slug</name>
    <dbReference type="NCBI Taxonomy" id="231223"/>
    <lineage>
        <taxon>Eukaryota</taxon>
        <taxon>Metazoa</taxon>
        <taxon>Spiralia</taxon>
        <taxon>Lophotrochozoa</taxon>
        <taxon>Mollusca</taxon>
        <taxon>Gastropoda</taxon>
        <taxon>Heterobranchia</taxon>
        <taxon>Euthyneura</taxon>
        <taxon>Panpulmonata</taxon>
        <taxon>Sacoglossa</taxon>
        <taxon>Placobranchoidea</taxon>
        <taxon>Plakobranchidae</taxon>
        <taxon>Elysia</taxon>
    </lineage>
</organism>
<evidence type="ECO:0000256" key="1">
    <source>
        <dbReference type="SAM" id="MobiDB-lite"/>
    </source>
</evidence>
<comment type="caution">
    <text evidence="2">The sequence shown here is derived from an EMBL/GenBank/DDBJ whole genome shotgun (WGS) entry which is preliminary data.</text>
</comment>
<gene>
    <name evidence="2" type="ORF">RRG08_002186</name>
</gene>
<accession>A0AAE0ZCK8</accession>
<keyword evidence="3" id="KW-1185">Reference proteome</keyword>
<feature type="region of interest" description="Disordered" evidence="1">
    <location>
        <begin position="111"/>
        <end position="131"/>
    </location>
</feature>
<dbReference type="EMBL" id="JAWDGP010004263">
    <property type="protein sequence ID" value="KAK3765942.1"/>
    <property type="molecule type" value="Genomic_DNA"/>
</dbReference>
<name>A0AAE0ZCK8_9GAST</name>
<proteinExistence type="predicted"/>
<dbReference type="Proteomes" id="UP001283361">
    <property type="component" value="Unassembled WGS sequence"/>
</dbReference>
<dbReference type="AlphaFoldDB" id="A0AAE0ZCK8"/>